<sequence length="282" mass="31995">MEICKEENYKERLMKIRWEVKIGGRCVRVLTVVSAFDARQDEKQQASKEGRKEGRKDLRGRVGDGDQNEKGKGEEGREKKENEEDEARRLEEGRGTGTSEVWLEINAIETGLDNELIIRRPRDDYQIKYEVLTVHLVLYGNGSRIHLRDKVAKLVASNLPVEVYKFNNSLLSSFTTTTTTTKMEEKGEAEVEEERRGRLSSSSRTLSHGEFHQGEFSESLGTTPEMEAQTHSDPCENSTLSCSPTVTAYSTTATVHIGFMEFVDDPHWYIKFSAPMTNSCNS</sequence>
<feature type="region of interest" description="Disordered" evidence="1">
    <location>
        <begin position="184"/>
        <end position="217"/>
    </location>
</feature>
<feature type="region of interest" description="Disordered" evidence="1">
    <location>
        <begin position="40"/>
        <end position="95"/>
    </location>
</feature>
<reference evidence="2" key="1">
    <citation type="journal article" date="2020" name="G3 (Bethesda)">
        <title>High-Quality Assemblies for Three Invasive Social Wasps from the &lt;i&gt;Vespula&lt;/i&gt; Genus.</title>
        <authorList>
            <person name="Harrop T.W.R."/>
            <person name="Guhlin J."/>
            <person name="McLaughlin G.M."/>
            <person name="Permina E."/>
            <person name="Stockwell P."/>
            <person name="Gilligan J."/>
            <person name="Le Lec M.F."/>
            <person name="Gruber M.A.M."/>
            <person name="Quinn O."/>
            <person name="Lovegrove M."/>
            <person name="Duncan E.J."/>
            <person name="Remnant E.J."/>
            <person name="Van Eeckhoven J."/>
            <person name="Graham B."/>
            <person name="Knapp R.A."/>
            <person name="Langford K.W."/>
            <person name="Kronenberg Z."/>
            <person name="Press M.O."/>
            <person name="Eacker S.M."/>
            <person name="Wilson-Rankin E.E."/>
            <person name="Purcell J."/>
            <person name="Lester P.J."/>
            <person name="Dearden P.K."/>
        </authorList>
    </citation>
    <scope>NUCLEOTIDE SEQUENCE</scope>
    <source>
        <strain evidence="2">Marl-1</strain>
    </source>
</reference>
<feature type="compositionally biased region" description="Basic and acidic residues" evidence="1">
    <location>
        <begin position="184"/>
        <end position="197"/>
    </location>
</feature>
<evidence type="ECO:0000313" key="3">
    <source>
        <dbReference type="Proteomes" id="UP000614350"/>
    </source>
</evidence>
<dbReference type="AlphaFoldDB" id="A0A834JMI5"/>
<name>A0A834JMI5_VESVU</name>
<evidence type="ECO:0000313" key="2">
    <source>
        <dbReference type="EMBL" id="KAF7388096.1"/>
    </source>
</evidence>
<proteinExistence type="predicted"/>
<dbReference type="EMBL" id="JACSEA010000012">
    <property type="protein sequence ID" value="KAF7388096.1"/>
    <property type="molecule type" value="Genomic_DNA"/>
</dbReference>
<feature type="compositionally biased region" description="Basic and acidic residues" evidence="1">
    <location>
        <begin position="40"/>
        <end position="94"/>
    </location>
</feature>
<keyword evidence="3" id="KW-1185">Reference proteome</keyword>
<organism evidence="2 3">
    <name type="scientific">Vespula vulgaris</name>
    <name type="common">Yellow jacket</name>
    <name type="synonym">Wasp</name>
    <dbReference type="NCBI Taxonomy" id="7454"/>
    <lineage>
        <taxon>Eukaryota</taxon>
        <taxon>Metazoa</taxon>
        <taxon>Ecdysozoa</taxon>
        <taxon>Arthropoda</taxon>
        <taxon>Hexapoda</taxon>
        <taxon>Insecta</taxon>
        <taxon>Pterygota</taxon>
        <taxon>Neoptera</taxon>
        <taxon>Endopterygota</taxon>
        <taxon>Hymenoptera</taxon>
        <taxon>Apocrita</taxon>
        <taxon>Aculeata</taxon>
        <taxon>Vespoidea</taxon>
        <taxon>Vespidae</taxon>
        <taxon>Vespinae</taxon>
        <taxon>Vespula</taxon>
    </lineage>
</organism>
<comment type="caution">
    <text evidence="2">The sequence shown here is derived from an EMBL/GenBank/DDBJ whole genome shotgun (WGS) entry which is preliminary data.</text>
</comment>
<accession>A0A834JMI5</accession>
<protein>
    <submittedName>
        <fullName evidence="2">Uncharacterized protein</fullName>
    </submittedName>
</protein>
<evidence type="ECO:0000256" key="1">
    <source>
        <dbReference type="SAM" id="MobiDB-lite"/>
    </source>
</evidence>
<dbReference type="Proteomes" id="UP000614350">
    <property type="component" value="Unassembled WGS sequence"/>
</dbReference>
<gene>
    <name evidence="2" type="ORF">HZH66_010863</name>
</gene>